<evidence type="ECO:0000313" key="1">
    <source>
        <dbReference type="EMBL" id="CAA6827861.1"/>
    </source>
</evidence>
<protein>
    <submittedName>
        <fullName evidence="1">Uncharacterized protein</fullName>
    </submittedName>
</protein>
<proteinExistence type="predicted"/>
<name>A0A6S6UBZ2_9BACT</name>
<organism evidence="1">
    <name type="scientific">uncultured Aureispira sp</name>
    <dbReference type="NCBI Taxonomy" id="1331704"/>
    <lineage>
        <taxon>Bacteria</taxon>
        <taxon>Pseudomonadati</taxon>
        <taxon>Bacteroidota</taxon>
        <taxon>Saprospiria</taxon>
        <taxon>Saprospirales</taxon>
        <taxon>Saprospiraceae</taxon>
        <taxon>Aureispira</taxon>
        <taxon>environmental samples</taxon>
    </lineage>
</organism>
<dbReference type="AlphaFoldDB" id="A0A6S6UBZ2"/>
<sequence length="269" mass="31083">MYYLSIPITFLTGVCFLFQSNFILAQSNTEVLKTETCWSYSIENNIPVTKGNLSRQVEYNDQGKKIKETSYTEKGTIAYEYFFDYKSNTRETYWKLSDGTKVKSETEVYNAAGQILERVLYSTDGKLRNKTEIAYENGTKRKEIYFDASNEITYTVNCYPNQERKTIIELCTNDKGEEEIRGAITLDENGLLKAYEKYEASGPLMQSIVYERDEAGRILVKKTSAADGTVELKEVFEYTENATHYSVYINEGTKLVEYVVSKYSYYQNK</sequence>
<gene>
    <name evidence="1" type="ORF">HELGO_WM53686</name>
</gene>
<accession>A0A6S6UBZ2</accession>
<reference evidence="1" key="1">
    <citation type="submission" date="2020-01" db="EMBL/GenBank/DDBJ databases">
        <authorList>
            <person name="Meier V. D."/>
            <person name="Meier V D."/>
        </authorList>
    </citation>
    <scope>NUCLEOTIDE SEQUENCE</scope>
    <source>
        <strain evidence="1">HLG_WM_MAG_10</strain>
    </source>
</reference>
<dbReference type="EMBL" id="CACVAQ010000414">
    <property type="protein sequence ID" value="CAA6827861.1"/>
    <property type="molecule type" value="Genomic_DNA"/>
</dbReference>
<dbReference type="Gene3D" id="3.90.930.1">
    <property type="match status" value="1"/>
</dbReference>